<keyword evidence="3 7" id="KW-0812">Transmembrane</keyword>
<keyword evidence="10" id="KW-1185">Reference proteome</keyword>
<dbReference type="Gene3D" id="3.40.50.1110">
    <property type="entry name" value="SGNH hydrolase"/>
    <property type="match status" value="1"/>
</dbReference>
<feature type="transmembrane region" description="Helical" evidence="7">
    <location>
        <begin position="68"/>
        <end position="86"/>
    </location>
</feature>
<gene>
    <name evidence="9" type="ORF">ACIB24_00215</name>
</gene>
<evidence type="ECO:0000256" key="5">
    <source>
        <dbReference type="ARBA" id="ARBA00023136"/>
    </source>
</evidence>
<dbReference type="SUPFAM" id="SSF52266">
    <property type="entry name" value="SGNH hydrolase"/>
    <property type="match status" value="1"/>
</dbReference>
<keyword evidence="1" id="KW-1003">Cell membrane</keyword>
<evidence type="ECO:0000256" key="7">
    <source>
        <dbReference type="SAM" id="Phobius"/>
    </source>
</evidence>
<dbReference type="PANTHER" id="PTHR23028:SF53">
    <property type="entry name" value="ACYL_TRANSF_3 DOMAIN-CONTAINING PROTEIN"/>
    <property type="match status" value="1"/>
</dbReference>
<dbReference type="PANTHER" id="PTHR23028">
    <property type="entry name" value="ACETYLTRANSFERASE"/>
    <property type="match status" value="1"/>
</dbReference>
<comment type="caution">
    <text evidence="9">The sequence shown here is derived from an EMBL/GenBank/DDBJ whole genome shotgun (WGS) entry which is preliminary data.</text>
</comment>
<dbReference type="EMBL" id="JBITLV010000001">
    <property type="protein sequence ID" value="MFI7585479.1"/>
    <property type="molecule type" value="Genomic_DNA"/>
</dbReference>
<evidence type="ECO:0000259" key="8">
    <source>
        <dbReference type="Pfam" id="PF19040"/>
    </source>
</evidence>
<evidence type="ECO:0000256" key="3">
    <source>
        <dbReference type="ARBA" id="ARBA00022692"/>
    </source>
</evidence>
<keyword evidence="5 7" id="KW-0472">Membrane</keyword>
<feature type="transmembrane region" description="Helical" evidence="7">
    <location>
        <begin position="162"/>
        <end position="181"/>
    </location>
</feature>
<name>A0ABW8AGI7_9ACTN</name>
<dbReference type="InterPro" id="IPR043968">
    <property type="entry name" value="SGNH"/>
</dbReference>
<keyword evidence="6 9" id="KW-0012">Acyltransferase</keyword>
<dbReference type="InterPro" id="IPR036514">
    <property type="entry name" value="SGNH_hydro_sf"/>
</dbReference>
<evidence type="ECO:0000256" key="4">
    <source>
        <dbReference type="ARBA" id="ARBA00022989"/>
    </source>
</evidence>
<feature type="domain" description="SGNH" evidence="8">
    <location>
        <begin position="260"/>
        <end position="490"/>
    </location>
</feature>
<evidence type="ECO:0000256" key="1">
    <source>
        <dbReference type="ARBA" id="ARBA00022475"/>
    </source>
</evidence>
<keyword evidence="2 9" id="KW-0808">Transferase</keyword>
<dbReference type="Proteomes" id="UP001612915">
    <property type="component" value="Unassembled WGS sequence"/>
</dbReference>
<feature type="transmembrane region" description="Helical" evidence="7">
    <location>
        <begin position="106"/>
        <end position="123"/>
    </location>
</feature>
<dbReference type="InterPro" id="IPR050879">
    <property type="entry name" value="Acyltransferase_3"/>
</dbReference>
<evidence type="ECO:0000313" key="10">
    <source>
        <dbReference type="Proteomes" id="UP001612915"/>
    </source>
</evidence>
<protein>
    <submittedName>
        <fullName evidence="9">Acyltransferase family protein</fullName>
        <ecNumber evidence="9">2.3.1.-</ecNumber>
    </submittedName>
</protein>
<reference evidence="9 10" key="1">
    <citation type="submission" date="2024-10" db="EMBL/GenBank/DDBJ databases">
        <title>The Natural Products Discovery Center: Release of the First 8490 Sequenced Strains for Exploring Actinobacteria Biosynthetic Diversity.</title>
        <authorList>
            <person name="Kalkreuter E."/>
            <person name="Kautsar S.A."/>
            <person name="Yang D."/>
            <person name="Bader C.D."/>
            <person name="Teijaro C.N."/>
            <person name="Fluegel L."/>
            <person name="Davis C.M."/>
            <person name="Simpson J.R."/>
            <person name="Lauterbach L."/>
            <person name="Steele A.D."/>
            <person name="Gui C."/>
            <person name="Meng S."/>
            <person name="Li G."/>
            <person name="Viehrig K."/>
            <person name="Ye F."/>
            <person name="Su P."/>
            <person name="Kiefer A.F."/>
            <person name="Nichols A."/>
            <person name="Cepeda A.J."/>
            <person name="Yan W."/>
            <person name="Fan B."/>
            <person name="Jiang Y."/>
            <person name="Adhikari A."/>
            <person name="Zheng C.-J."/>
            <person name="Schuster L."/>
            <person name="Cowan T.M."/>
            <person name="Smanski M.J."/>
            <person name="Chevrette M.G."/>
            <person name="De Carvalho L.P.S."/>
            <person name="Shen B."/>
        </authorList>
    </citation>
    <scope>NUCLEOTIDE SEQUENCE [LARGE SCALE GENOMIC DNA]</scope>
    <source>
        <strain evidence="9 10">NPDC049639</strain>
    </source>
</reference>
<proteinExistence type="predicted"/>
<keyword evidence="4 7" id="KW-1133">Transmembrane helix</keyword>
<evidence type="ECO:0000256" key="2">
    <source>
        <dbReference type="ARBA" id="ARBA00022679"/>
    </source>
</evidence>
<organism evidence="9 10">
    <name type="scientific">Spongisporangium articulatum</name>
    <dbReference type="NCBI Taxonomy" id="3362603"/>
    <lineage>
        <taxon>Bacteria</taxon>
        <taxon>Bacillati</taxon>
        <taxon>Actinomycetota</taxon>
        <taxon>Actinomycetes</taxon>
        <taxon>Kineosporiales</taxon>
        <taxon>Kineosporiaceae</taxon>
        <taxon>Spongisporangium</taxon>
    </lineage>
</organism>
<evidence type="ECO:0000313" key="9">
    <source>
        <dbReference type="EMBL" id="MFI7585479.1"/>
    </source>
</evidence>
<dbReference type="RefSeq" id="WP_398273415.1">
    <property type="nucleotide sequence ID" value="NZ_JBITLV010000001.1"/>
</dbReference>
<evidence type="ECO:0000256" key="6">
    <source>
        <dbReference type="ARBA" id="ARBA00023315"/>
    </source>
</evidence>
<dbReference type="EC" id="2.3.1.-" evidence="9"/>
<dbReference type="GO" id="GO:0016746">
    <property type="term" value="F:acyltransferase activity"/>
    <property type="evidence" value="ECO:0007669"/>
    <property type="project" value="UniProtKB-KW"/>
</dbReference>
<feature type="transmembrane region" description="Helical" evidence="7">
    <location>
        <begin position="129"/>
        <end position="150"/>
    </location>
</feature>
<sequence length="495" mass="54111">MLTQQDAGRAYFDPTTRGWELAAGAVLATVAAQLETIPAVAGRTLRWIGLGAVGYSVVTFTEGTAFPGWHAGIPVLGACLVIAGGVVSRSRLLEAEPMTMVGEYSYGWYLWHWPALIIAPYLLGHDLTLGEGLGVAGATLLLARITFALVEQPARHSTLRTKPVLAVLLGLALVGASIGTARTVLDLPSRESGAAAAAPVADLTTESKPDRRLAAALEKAVGVQRVPRNLTPKVTMARFDAPRVYRDGCHLEAKPISWSRSCERYGRASAHARRTVVLFGDSHAAQWFPALERIALQRGWRLVNLTKGACTAADVEIYFDFFKRGYTECVEWRQRALDRIDELRPALVVTSSNYDGGTALNPDGTEIAPDKQNDAWIAGWHKTLARLISDSRRTVFIEDTPWQHDNVPDCLAENLKDVPACVTTRDRATTGERRTLLREAARQDGAEVVDPASWFCTETECPVIYGNILMYQDASHVTPEYGRILAPVVRARLKM</sequence>
<dbReference type="Pfam" id="PF19040">
    <property type="entry name" value="SGNH"/>
    <property type="match status" value="1"/>
</dbReference>
<accession>A0ABW8AGI7</accession>